<sequence length="204" mass="22353">PSSLQKDDEWVSVQASRPTDDGVLRKAAHPSAEPPRFGSDSDDAGLHRHGVMKDRVLHRSMRPSADHLKLSAWARTPLWFTHPTTRGRRGQAPERIRAAPSQSAILPYLLPHPKRLVHTTLRNKQEQSNDGEFSRVCRCSSTMAEDASLLLASAPVSPASPTQFAAFLLVVSNAAEILPPSGEKLHCKRAHGSDAKKGKLYSFA</sequence>
<evidence type="ECO:0000256" key="1">
    <source>
        <dbReference type="SAM" id="MobiDB-lite"/>
    </source>
</evidence>
<comment type="caution">
    <text evidence="2">The sequence shown here is derived from an EMBL/GenBank/DDBJ whole genome shotgun (WGS) entry which is preliminary data.</text>
</comment>
<dbReference type="EMBL" id="JAROKS010000007">
    <property type="protein sequence ID" value="KAK1802446.1"/>
    <property type="molecule type" value="Genomic_DNA"/>
</dbReference>
<proteinExistence type="predicted"/>
<protein>
    <submittedName>
        <fullName evidence="2">Uncharacterized protein</fullName>
    </submittedName>
</protein>
<gene>
    <name evidence="2" type="ORF">P4O66_022106</name>
</gene>
<accession>A0AAD8ZNR2</accession>
<dbReference type="Proteomes" id="UP001239994">
    <property type="component" value="Unassembled WGS sequence"/>
</dbReference>
<feature type="non-terminal residue" evidence="2">
    <location>
        <position position="1"/>
    </location>
</feature>
<name>A0AAD8ZNR2_9TELE</name>
<reference evidence="2" key="1">
    <citation type="submission" date="2023-03" db="EMBL/GenBank/DDBJ databases">
        <title>Electrophorus voltai genome.</title>
        <authorList>
            <person name="Bian C."/>
        </authorList>
    </citation>
    <scope>NUCLEOTIDE SEQUENCE</scope>
    <source>
        <strain evidence="2">CB-2022</strain>
        <tissue evidence="2">Muscle</tissue>
    </source>
</reference>
<evidence type="ECO:0000313" key="3">
    <source>
        <dbReference type="Proteomes" id="UP001239994"/>
    </source>
</evidence>
<keyword evidence="3" id="KW-1185">Reference proteome</keyword>
<feature type="region of interest" description="Disordered" evidence="1">
    <location>
        <begin position="1"/>
        <end position="47"/>
    </location>
</feature>
<dbReference type="AlphaFoldDB" id="A0AAD8ZNR2"/>
<organism evidence="2 3">
    <name type="scientific">Electrophorus voltai</name>
    <dbReference type="NCBI Taxonomy" id="2609070"/>
    <lineage>
        <taxon>Eukaryota</taxon>
        <taxon>Metazoa</taxon>
        <taxon>Chordata</taxon>
        <taxon>Craniata</taxon>
        <taxon>Vertebrata</taxon>
        <taxon>Euteleostomi</taxon>
        <taxon>Actinopterygii</taxon>
        <taxon>Neopterygii</taxon>
        <taxon>Teleostei</taxon>
        <taxon>Ostariophysi</taxon>
        <taxon>Gymnotiformes</taxon>
        <taxon>Gymnotoidei</taxon>
        <taxon>Gymnotidae</taxon>
        <taxon>Electrophorus</taxon>
    </lineage>
</organism>
<evidence type="ECO:0000313" key="2">
    <source>
        <dbReference type="EMBL" id="KAK1802446.1"/>
    </source>
</evidence>